<dbReference type="Gene3D" id="2.60.40.60">
    <property type="entry name" value="Cadherins"/>
    <property type="match status" value="13"/>
</dbReference>
<keyword evidence="2 8" id="KW-0812">Transmembrane</keyword>
<protein>
    <recommendedName>
        <fullName evidence="9">Cadherin domain-containing protein</fullName>
    </recommendedName>
</protein>
<dbReference type="GO" id="GO:0005886">
    <property type="term" value="C:plasma membrane"/>
    <property type="evidence" value="ECO:0007669"/>
    <property type="project" value="UniProtKB-SubCell"/>
</dbReference>
<evidence type="ECO:0000259" key="9">
    <source>
        <dbReference type="PROSITE" id="PS50268"/>
    </source>
</evidence>
<reference evidence="10" key="2">
    <citation type="submission" date="2015-02" db="UniProtKB">
        <authorList>
            <consortium name="EnsemblMetazoa"/>
        </authorList>
    </citation>
    <scope>IDENTIFICATION</scope>
</reference>
<dbReference type="EMBL" id="JH432088">
    <property type="status" value="NOT_ANNOTATED_CDS"/>
    <property type="molecule type" value="Genomic_DNA"/>
</dbReference>
<feature type="domain" description="Cadherin" evidence="9">
    <location>
        <begin position="787"/>
        <end position="894"/>
    </location>
</feature>
<dbReference type="GO" id="GO:0060429">
    <property type="term" value="P:epithelium development"/>
    <property type="evidence" value="ECO:0007669"/>
    <property type="project" value="UniProtKB-ARBA"/>
</dbReference>
<name>T1JPA9_STRMM</name>
<dbReference type="InterPro" id="IPR020894">
    <property type="entry name" value="Cadherin_CS"/>
</dbReference>
<dbReference type="eggNOG" id="KOG3594">
    <property type="taxonomic scope" value="Eukaryota"/>
</dbReference>
<dbReference type="PANTHER" id="PTHR24026:SF133">
    <property type="entry name" value="CADHERIN-RELATED FAMILY MEMBER 2"/>
    <property type="match status" value="1"/>
</dbReference>
<dbReference type="GO" id="GO:0009653">
    <property type="term" value="P:anatomical structure morphogenesis"/>
    <property type="evidence" value="ECO:0007669"/>
    <property type="project" value="UniProtKB-ARBA"/>
</dbReference>
<evidence type="ECO:0000256" key="3">
    <source>
        <dbReference type="ARBA" id="ARBA00022737"/>
    </source>
</evidence>
<evidence type="ECO:0000256" key="8">
    <source>
        <dbReference type="SAM" id="Phobius"/>
    </source>
</evidence>
<feature type="domain" description="Cadherin" evidence="9">
    <location>
        <begin position="1119"/>
        <end position="1227"/>
    </location>
</feature>
<evidence type="ECO:0000256" key="4">
    <source>
        <dbReference type="ARBA" id="ARBA00022837"/>
    </source>
</evidence>
<keyword evidence="11" id="KW-1185">Reference proteome</keyword>
<proteinExistence type="predicted"/>
<feature type="domain" description="Cadherin" evidence="9">
    <location>
        <begin position="321"/>
        <end position="439"/>
    </location>
</feature>
<evidence type="ECO:0000256" key="2">
    <source>
        <dbReference type="ARBA" id="ARBA00022692"/>
    </source>
</evidence>
<keyword evidence="5 8" id="KW-1133">Transmembrane helix</keyword>
<dbReference type="PRINTS" id="PR00205">
    <property type="entry name" value="CADHERIN"/>
</dbReference>
<feature type="domain" description="Cadherin" evidence="9">
    <location>
        <begin position="215"/>
        <end position="320"/>
    </location>
</feature>
<evidence type="ECO:0000256" key="7">
    <source>
        <dbReference type="PROSITE-ProRule" id="PRU00043"/>
    </source>
</evidence>
<dbReference type="PANTHER" id="PTHR24026">
    <property type="entry name" value="FAT ATYPICAL CADHERIN-RELATED"/>
    <property type="match status" value="1"/>
</dbReference>
<dbReference type="PROSITE" id="PS50268">
    <property type="entry name" value="CADHERIN_2"/>
    <property type="match status" value="13"/>
</dbReference>
<dbReference type="SUPFAM" id="SSF49313">
    <property type="entry name" value="Cadherin-like"/>
    <property type="match status" value="13"/>
</dbReference>
<dbReference type="PhylomeDB" id="T1JPA9"/>
<organism evidence="10 11">
    <name type="scientific">Strigamia maritima</name>
    <name type="common">European centipede</name>
    <name type="synonym">Geophilus maritimus</name>
    <dbReference type="NCBI Taxonomy" id="126957"/>
    <lineage>
        <taxon>Eukaryota</taxon>
        <taxon>Metazoa</taxon>
        <taxon>Ecdysozoa</taxon>
        <taxon>Arthropoda</taxon>
        <taxon>Myriapoda</taxon>
        <taxon>Chilopoda</taxon>
        <taxon>Pleurostigmophora</taxon>
        <taxon>Geophilomorpha</taxon>
        <taxon>Linotaeniidae</taxon>
        <taxon>Strigamia</taxon>
    </lineage>
</organism>
<dbReference type="GO" id="GO:0005509">
    <property type="term" value="F:calcium ion binding"/>
    <property type="evidence" value="ECO:0007669"/>
    <property type="project" value="UniProtKB-UniRule"/>
</dbReference>
<feature type="domain" description="Cadherin" evidence="9">
    <location>
        <begin position="1452"/>
        <end position="1579"/>
    </location>
</feature>
<dbReference type="OMA" id="KFIRANT"/>
<feature type="domain" description="Cadherin" evidence="9">
    <location>
        <begin position="559"/>
        <end position="662"/>
    </location>
</feature>
<dbReference type="CDD" id="cd11304">
    <property type="entry name" value="Cadherin_repeat"/>
    <property type="match status" value="13"/>
</dbReference>
<keyword evidence="6 8" id="KW-0472">Membrane</keyword>
<dbReference type="InterPro" id="IPR002126">
    <property type="entry name" value="Cadherin-like_dom"/>
</dbReference>
<feature type="domain" description="Cadherin" evidence="9">
    <location>
        <begin position="1017"/>
        <end position="1118"/>
    </location>
</feature>
<feature type="domain" description="Cadherin" evidence="9">
    <location>
        <begin position="1228"/>
        <end position="1343"/>
    </location>
</feature>
<dbReference type="STRING" id="126957.T1JPA9"/>
<evidence type="ECO:0000313" key="11">
    <source>
        <dbReference type="Proteomes" id="UP000014500"/>
    </source>
</evidence>
<feature type="domain" description="Cadherin" evidence="9">
    <location>
        <begin position="440"/>
        <end position="558"/>
    </location>
</feature>
<dbReference type="Pfam" id="PF00028">
    <property type="entry name" value="Cadherin"/>
    <property type="match status" value="7"/>
</dbReference>
<dbReference type="InterPro" id="IPR015919">
    <property type="entry name" value="Cadherin-like_sf"/>
</dbReference>
<keyword evidence="3" id="KW-0677">Repeat</keyword>
<evidence type="ECO:0000313" key="10">
    <source>
        <dbReference type="EnsemblMetazoa" id="SMAR015685-PA"/>
    </source>
</evidence>
<accession>T1JPA9</accession>
<comment type="subcellular location">
    <subcellularLocation>
        <location evidence="1">Membrane</location>
    </subcellularLocation>
</comment>
<keyword evidence="4 7" id="KW-0106">Calcium</keyword>
<dbReference type="GO" id="GO:0007156">
    <property type="term" value="P:homophilic cell adhesion via plasma membrane adhesion molecules"/>
    <property type="evidence" value="ECO:0007669"/>
    <property type="project" value="InterPro"/>
</dbReference>
<feature type="domain" description="Cadherin" evidence="9">
    <location>
        <begin position="895"/>
        <end position="1016"/>
    </location>
</feature>
<dbReference type="FunFam" id="2.60.40.60:FF:000020">
    <property type="entry name" value="Dachsous cadherin-related 1b"/>
    <property type="match status" value="2"/>
</dbReference>
<dbReference type="EnsemblMetazoa" id="SMAR015685-RA">
    <property type="protein sequence ID" value="SMAR015685-PA"/>
    <property type="gene ID" value="SMAR015685"/>
</dbReference>
<feature type="domain" description="Cadherin" evidence="9">
    <location>
        <begin position="663"/>
        <end position="786"/>
    </location>
</feature>
<sequence length="1939" mass="215529">MVVILDSCILSSPELQNNLRVSTDIPDFAISLKHIHFKFLLIVKPRAKFFGLISDKVLDYARNCCRRLNVVYNTFRDKSQPVKSQMVSFINSQPTYRLSVPRISGHSLNAACDNSTLHLLGRMNKVKFIRANTLILKNLIASNSKIYTVKAQGGTGPLIFSLQDETFVTLKNPGPNSADVLQFVCFVADSSTTKPNQIFQTFYISPIDINDNPPIFEDYTIEIEENFFPPDKLLFTLTATDNEDKNDAKLYDSIFMGKTEVTPTGPIYKLYMKEQFDFEQNVMYRLTVTAFDNNRNSPSLNATATVVINVKDVDDEGPVFTKQPSFTKLDENTAVGTFVFKVKAEDGDRNVKDPITYIITNGSYEISIFDRIGNQEGLFRIDASTGEVFVAKTFDRETMSNAEIILEITAKEVNKGAGRTKSIDCTILIQDVNDEAPTFESDEYVGTITENSFANTAVQLAGYNNIKVSDKDQSQNAAFEVTVITHTDLFHLMPSDGINEAYLSLRLKNSILLDFETLGSQNPLIVKMMAEDKKNNALKGHATVKVTILDDNDLSPKFEQSRYEESVLEDVATNSIVLMVKAKDGDTNWFGTSGIRYSIDGNVPFKIDPGSGKIAVASSLDREKTQSYLFTVIARDNNGTGNSGRAEVNILILDVNDNEPKFTQTRYKAALQENEKQFQTPLYLKAEDRDEGNNALVSYDIKDVTSEAIGNLNNDYFNLIPGLDNDVELIIADSAKMDYEKLCKDIPKTCSLTVTIEATDKGTPVLKNDATVEVVLIDVNDEIPMFTTCEDRAELLETDTSGKTVTSVSATDKDVTDIFRQIKYQFTGVGTEAFDIDPKTGIITLGPRANLDLGSKTNLFELSVLANDGIYRENSKVCKISVTIKDVNNKPPYFTENSYEVTILEDAAVNQVLAISPAITASDPDLDHELAFSFGNVIAYAPDQREYTDKNYIESLFAIDPISGSITVASKLDRETVEKLSVTLVVTDKKTKIGTKTATALLTINIGDVNDNAPVFGEKDYKGVVTEKSPIGTRIEPIVTAYDIDRQQKVTFSLSGNEKRVNISHDGLLMVISDDIDRETDSYFDVTVVATDDGQPPRSSSVNYRITVLDINDNYPVFNPVNYEESISEGMAVDSFVLQVTATDKDEGAFGTISYEIDQTGGRGNFKINSATGEIFVASKLDRDIGPDILKFGVLARDNVNNPYQSLTSTASVTIILLDENDNAPVITPITTTIEVSEYLVSVPYELTTISGIDNDAGQNGEIVFSLADTNSDQIKEFFDITPIPGEGKTAKLIVQKFLLNKAVGDFEIAVTAEDKGSPPQKTKQDETIKVRVLDYNNNWPIIHYPNENTRKIGVKEDKDIGGEVFKIDATDDDVAENNKRLDFKIKLPFDKVFTVDDQGSVTLLKKLNRAVTRYYKLEFEVCDRGAPDPKCKSGSCDIVVQSTHDKEPYFQQETQKLEFNEETEPGSEIKMILESIDDDNNVTNIPDEFAKDEAIMSICYFIVGGSGARLFQLDRTDRKLKTTSTLDYEKQNEYVLYIVTTNKCNEEPKILLDFENLSKNYLNLTIEVVDVNDNPPKFTKKVFGGGIIDTSATTEHVLQLEAIDVDEGENARVRYYIDSDISVVDGENIDANKNKSSWFSLNEETGILKSNYQFSSTMKGYLQFRVKVNNTRELTRSKSNVTYDTAAVKIYILRNDQKSIFNVRKSVAEFRTIREAFLTKLSNLTGEMAYINAISPYIDPKTSLMVPAWCTVSVHYVDEDNNVIDPTSIEDGLDSDYIALSQLANEFGVKELSRKSATVKSELDPVSTSIYAAGGALLLLITAILSLYCNRVTKLKRQLKASNLSTYSQANRKQTLAPEMSTTNLHAKAASNPMYDIDEDAFKESTDTMSIVSEGSLVNNENDFEGGRNNGGFAGLLEGIFSAENDKNIEKEKKTEML</sequence>
<dbReference type="HOGENOM" id="CLU_001354_2_0_1"/>
<feature type="domain" description="Cadherin" evidence="9">
    <location>
        <begin position="1580"/>
        <end position="1702"/>
    </location>
</feature>
<evidence type="ECO:0000256" key="1">
    <source>
        <dbReference type="ARBA" id="ARBA00004370"/>
    </source>
</evidence>
<feature type="transmembrane region" description="Helical" evidence="8">
    <location>
        <begin position="1811"/>
        <end position="1831"/>
    </location>
</feature>
<evidence type="ECO:0000256" key="5">
    <source>
        <dbReference type="ARBA" id="ARBA00022989"/>
    </source>
</evidence>
<dbReference type="PROSITE" id="PS00232">
    <property type="entry name" value="CADHERIN_1"/>
    <property type="match status" value="4"/>
</dbReference>
<feature type="domain" description="Cadherin" evidence="9">
    <location>
        <begin position="1347"/>
        <end position="1451"/>
    </location>
</feature>
<reference evidence="11" key="1">
    <citation type="submission" date="2011-05" db="EMBL/GenBank/DDBJ databases">
        <authorList>
            <person name="Richards S.R."/>
            <person name="Qu J."/>
            <person name="Jiang H."/>
            <person name="Jhangiani S.N."/>
            <person name="Agravi P."/>
            <person name="Goodspeed R."/>
            <person name="Gross S."/>
            <person name="Mandapat C."/>
            <person name="Jackson L."/>
            <person name="Mathew T."/>
            <person name="Pu L."/>
            <person name="Thornton R."/>
            <person name="Saada N."/>
            <person name="Wilczek-Boney K.B."/>
            <person name="Lee S."/>
            <person name="Kovar C."/>
            <person name="Wu Y."/>
            <person name="Scherer S.E."/>
            <person name="Worley K.C."/>
            <person name="Muzny D.M."/>
            <person name="Gibbs R."/>
        </authorList>
    </citation>
    <scope>NUCLEOTIDE SEQUENCE</scope>
    <source>
        <strain evidence="11">Brora</strain>
    </source>
</reference>
<evidence type="ECO:0000256" key="6">
    <source>
        <dbReference type="ARBA" id="ARBA00023136"/>
    </source>
</evidence>
<dbReference type="SMART" id="SM00112">
    <property type="entry name" value="CA"/>
    <property type="match status" value="13"/>
</dbReference>
<dbReference type="Proteomes" id="UP000014500">
    <property type="component" value="Unassembled WGS sequence"/>
</dbReference>